<dbReference type="SUPFAM" id="SSF52317">
    <property type="entry name" value="Class I glutamine amidotransferase-like"/>
    <property type="match status" value="1"/>
</dbReference>
<comment type="subcellular location">
    <subcellularLocation>
        <location evidence="1">Cytoplasm</location>
        <location evidence="1">Cytosol</location>
    </subcellularLocation>
</comment>
<sequence length="249" mass="28443">MKEENAKRYALLLAARDSEYVIKMYNGYFNVFVQAFGDHSENWDLFRVVEGEFPKMEDLNKYDGFVISGSPYDAYANDHWILRLCFLIQKLDAMQKRVLGICFGHQVLCRALGGRVGKARAGWDIGVRKVIMAENLFQCRFFDELGEFPSSAKILECHQDEVLEVPLGAEILAFSDKAGVEMFCMGDHILGIQGHPEYTKDILSNLIDRLTSKELLDRDFGSDVKAQLEADDAERNFWEKLCKSFLKGL</sequence>
<evidence type="ECO:0000256" key="2">
    <source>
        <dbReference type="ARBA" id="ARBA00005179"/>
    </source>
</evidence>
<dbReference type="GO" id="GO:0005829">
    <property type="term" value="C:cytosol"/>
    <property type="evidence" value="ECO:0007669"/>
    <property type="project" value="UniProtKB-SubCell"/>
</dbReference>
<comment type="pathway">
    <text evidence="2">Secondary metabolite biosynthesis.</text>
</comment>
<keyword evidence="4" id="KW-0963">Cytoplasm</keyword>
<accession>A0A9Q0CUU2</accession>
<keyword evidence="8" id="KW-1185">Reference proteome</keyword>
<protein>
    <recommendedName>
        <fullName evidence="6">Glutamine amidotransferase domain-containing protein</fullName>
    </recommendedName>
</protein>
<evidence type="ECO:0000256" key="3">
    <source>
        <dbReference type="ARBA" id="ARBA00011083"/>
    </source>
</evidence>
<gene>
    <name evidence="7" type="ORF">LUZ63_000177</name>
</gene>
<dbReference type="OrthoDB" id="92161at2759"/>
<dbReference type="Proteomes" id="UP001151287">
    <property type="component" value="Unassembled WGS sequence"/>
</dbReference>
<dbReference type="InterPro" id="IPR029062">
    <property type="entry name" value="Class_I_gatase-like"/>
</dbReference>
<dbReference type="GO" id="GO:0008233">
    <property type="term" value="F:peptidase activity"/>
    <property type="evidence" value="ECO:0007669"/>
    <property type="project" value="UniProtKB-ARBA"/>
</dbReference>
<feature type="domain" description="Glutamine amidotransferase" evidence="6">
    <location>
        <begin position="24"/>
        <end position="200"/>
    </location>
</feature>
<dbReference type="AlphaFoldDB" id="A0A9Q0CUU2"/>
<dbReference type="GO" id="GO:0019760">
    <property type="term" value="P:glucosinolate metabolic process"/>
    <property type="evidence" value="ECO:0007669"/>
    <property type="project" value="UniProtKB-ARBA"/>
</dbReference>
<dbReference type="PROSITE" id="PS51273">
    <property type="entry name" value="GATASE_TYPE_1"/>
    <property type="match status" value="1"/>
</dbReference>
<dbReference type="FunFam" id="3.40.50.880:FF:000040">
    <property type="entry name" value="Gamma-glutamyl peptidase 5"/>
    <property type="match status" value="1"/>
</dbReference>
<dbReference type="InterPro" id="IPR044992">
    <property type="entry name" value="ChyE-like"/>
</dbReference>
<dbReference type="CDD" id="cd01741">
    <property type="entry name" value="GATase1_1"/>
    <property type="match status" value="1"/>
</dbReference>
<dbReference type="PANTHER" id="PTHR42695:SF9">
    <property type="entry name" value="GAMMA-GLUTAMYL PEPTIDASE 2-RELATED"/>
    <property type="match status" value="1"/>
</dbReference>
<evidence type="ECO:0000256" key="5">
    <source>
        <dbReference type="ARBA" id="ARBA00022801"/>
    </source>
</evidence>
<dbReference type="Gene3D" id="3.40.50.880">
    <property type="match status" value="1"/>
</dbReference>
<evidence type="ECO:0000256" key="1">
    <source>
        <dbReference type="ARBA" id="ARBA00004514"/>
    </source>
</evidence>
<proteinExistence type="inferred from homology"/>
<evidence type="ECO:0000313" key="8">
    <source>
        <dbReference type="Proteomes" id="UP001151287"/>
    </source>
</evidence>
<reference evidence="7" key="1">
    <citation type="journal article" date="2022" name="Cell">
        <title>Repeat-based holocentromeres influence genome architecture and karyotype evolution.</title>
        <authorList>
            <person name="Hofstatter P.G."/>
            <person name="Thangavel G."/>
            <person name="Lux T."/>
            <person name="Neumann P."/>
            <person name="Vondrak T."/>
            <person name="Novak P."/>
            <person name="Zhang M."/>
            <person name="Costa L."/>
            <person name="Castellani M."/>
            <person name="Scott A."/>
            <person name="Toegelov H."/>
            <person name="Fuchs J."/>
            <person name="Mata-Sucre Y."/>
            <person name="Dias Y."/>
            <person name="Vanzela A.L.L."/>
            <person name="Huettel B."/>
            <person name="Almeida C.C.S."/>
            <person name="Simkova H."/>
            <person name="Souza G."/>
            <person name="Pedrosa-Harand A."/>
            <person name="Macas J."/>
            <person name="Mayer K.F.X."/>
            <person name="Houben A."/>
            <person name="Marques A."/>
        </authorList>
    </citation>
    <scope>NUCLEOTIDE SEQUENCE</scope>
    <source>
        <strain evidence="7">RhyBre1mFocal</strain>
    </source>
</reference>
<dbReference type="Pfam" id="PF00117">
    <property type="entry name" value="GATase"/>
    <property type="match status" value="1"/>
</dbReference>
<keyword evidence="5" id="KW-0378">Hydrolase</keyword>
<evidence type="ECO:0000313" key="7">
    <source>
        <dbReference type="EMBL" id="KAJ1700398.1"/>
    </source>
</evidence>
<evidence type="ECO:0000259" key="6">
    <source>
        <dbReference type="Pfam" id="PF00117"/>
    </source>
</evidence>
<dbReference type="PANTHER" id="PTHR42695">
    <property type="entry name" value="GLUTAMINE AMIDOTRANSFERASE YLR126C-RELATED"/>
    <property type="match status" value="1"/>
</dbReference>
<organism evidence="7 8">
    <name type="scientific">Rhynchospora breviuscula</name>
    <dbReference type="NCBI Taxonomy" id="2022672"/>
    <lineage>
        <taxon>Eukaryota</taxon>
        <taxon>Viridiplantae</taxon>
        <taxon>Streptophyta</taxon>
        <taxon>Embryophyta</taxon>
        <taxon>Tracheophyta</taxon>
        <taxon>Spermatophyta</taxon>
        <taxon>Magnoliopsida</taxon>
        <taxon>Liliopsida</taxon>
        <taxon>Poales</taxon>
        <taxon>Cyperaceae</taxon>
        <taxon>Cyperoideae</taxon>
        <taxon>Rhynchosporeae</taxon>
        <taxon>Rhynchospora</taxon>
    </lineage>
</organism>
<name>A0A9Q0CUU2_9POAL</name>
<evidence type="ECO:0000256" key="4">
    <source>
        <dbReference type="ARBA" id="ARBA00022490"/>
    </source>
</evidence>
<dbReference type="EMBL" id="JAMQYH010000001">
    <property type="protein sequence ID" value="KAJ1700398.1"/>
    <property type="molecule type" value="Genomic_DNA"/>
</dbReference>
<comment type="similarity">
    <text evidence="3">Belongs to the peptidase C26 family.</text>
</comment>
<dbReference type="InterPro" id="IPR017926">
    <property type="entry name" value="GATASE"/>
</dbReference>
<comment type="caution">
    <text evidence="7">The sequence shown here is derived from an EMBL/GenBank/DDBJ whole genome shotgun (WGS) entry which is preliminary data.</text>
</comment>